<feature type="compositionally biased region" description="Low complexity" evidence="12">
    <location>
        <begin position="391"/>
        <end position="407"/>
    </location>
</feature>
<evidence type="ECO:0000256" key="12">
    <source>
        <dbReference type="SAM" id="MobiDB-lite"/>
    </source>
</evidence>
<dbReference type="Pfam" id="PF00240">
    <property type="entry name" value="ubiquitin"/>
    <property type="match status" value="1"/>
</dbReference>
<dbReference type="AlphaFoldDB" id="A0A0K3C6L5"/>
<evidence type="ECO:0000259" key="13">
    <source>
        <dbReference type="PROSITE" id="PS50030"/>
    </source>
</evidence>
<dbReference type="InterPro" id="IPR033882">
    <property type="entry name" value="DDI1_N"/>
</dbReference>
<dbReference type="Gene3D" id="2.40.70.10">
    <property type="entry name" value="Acid Proteases"/>
    <property type="match status" value="1"/>
</dbReference>
<dbReference type="CDD" id="cd01796">
    <property type="entry name" value="Ubl_Ddi1_like"/>
    <property type="match status" value="1"/>
</dbReference>
<dbReference type="Pfam" id="PF09668">
    <property type="entry name" value="Asp_protease"/>
    <property type="match status" value="1"/>
</dbReference>
<keyword evidence="11" id="KW-0653">Protein transport</keyword>
<dbReference type="SUPFAM" id="SSF46934">
    <property type="entry name" value="UBA-like"/>
    <property type="match status" value="1"/>
</dbReference>
<dbReference type="SUPFAM" id="SSF54236">
    <property type="entry name" value="Ubiquitin-like"/>
    <property type="match status" value="1"/>
</dbReference>
<evidence type="ECO:0000256" key="1">
    <source>
        <dbReference type="ARBA" id="ARBA00003231"/>
    </source>
</evidence>
<keyword evidence="6" id="KW-0813">Transport</keyword>
<dbReference type="PROSITE" id="PS50030">
    <property type="entry name" value="UBA"/>
    <property type="match status" value="1"/>
</dbReference>
<dbReference type="InterPro" id="IPR029071">
    <property type="entry name" value="Ubiquitin-like_domsf"/>
</dbReference>
<dbReference type="InterPro" id="IPR009060">
    <property type="entry name" value="UBA-like_sf"/>
</dbReference>
<dbReference type="GO" id="GO:0004190">
    <property type="term" value="F:aspartic-type endopeptidase activity"/>
    <property type="evidence" value="ECO:0007669"/>
    <property type="project" value="UniProtKB-KW"/>
</dbReference>
<dbReference type="PANTHER" id="PTHR15397:SF3">
    <property type="entry name" value="DNA DAMAGE INDUCIBLE 1 HOMOLOG 2"/>
    <property type="match status" value="1"/>
</dbReference>
<dbReference type="Proteomes" id="UP000199069">
    <property type="component" value="Unassembled WGS sequence"/>
</dbReference>
<keyword evidence="8" id="KW-0645">Protease</keyword>
<feature type="compositionally biased region" description="Polar residues" evidence="12">
    <location>
        <begin position="375"/>
        <end position="384"/>
    </location>
</feature>
<dbReference type="Pfam" id="PF00627">
    <property type="entry name" value="UBA"/>
    <property type="match status" value="1"/>
</dbReference>
<dbReference type="GO" id="GO:0006508">
    <property type="term" value="P:proteolysis"/>
    <property type="evidence" value="ECO:0007669"/>
    <property type="project" value="UniProtKB-KW"/>
</dbReference>
<keyword evidence="7" id="KW-0963">Cytoplasm</keyword>
<evidence type="ECO:0000256" key="11">
    <source>
        <dbReference type="ARBA" id="ARBA00022927"/>
    </source>
</evidence>
<dbReference type="InterPro" id="IPR019103">
    <property type="entry name" value="Peptidase_aspartic_DDI1-type"/>
</dbReference>
<evidence type="ECO:0000256" key="9">
    <source>
        <dbReference type="ARBA" id="ARBA00022750"/>
    </source>
</evidence>
<keyword evidence="16" id="KW-1185">Reference proteome</keyword>
<dbReference type="PANTHER" id="PTHR15397">
    <property type="entry name" value="SODIUM-GLUCOSE COTRANSPORTER REGULATORY PROTEIN -RELATED"/>
    <property type="match status" value="1"/>
</dbReference>
<evidence type="ECO:0000256" key="2">
    <source>
        <dbReference type="ARBA" id="ARBA00004496"/>
    </source>
</evidence>
<feature type="domain" description="UBA" evidence="13">
    <location>
        <begin position="413"/>
        <end position="453"/>
    </location>
</feature>
<dbReference type="CDD" id="cd14310">
    <property type="entry name" value="UBA_cnDdi1_like"/>
    <property type="match status" value="1"/>
</dbReference>
<keyword evidence="9" id="KW-0064">Aspartyl protease</keyword>
<sequence length="453" mass="48495">MVLLTVATEDGATFSVDVGLDMELENLMALLEADSSIPVDDQLVFHNGRRLTGFKESLDSYGVKENDMLLLRQKSNDPASSQQAHVAGRNIAQDAETMRRQVLGNPQVMADLRRTNPELADAAQNDPARFRDLLGQLAAMQESARLQREREMQLLEADPFDVEAQKKIEEAIRQERVLENMEQAMEDMPESFGQVHMLYMNVEVNGVPVKAFVDSGAQRTIMSPSCAERCGIMRLIDTRFAGMAQGVGTGKILGRVHSAQLKMADLYLQCSFTILESKSVDLLFGLDMLKRHQCCIDLRQDALVIQDRKVPFLPEHEIPKGELQEYELDANGNPVPVGTVDSSLSNASAAAGPSAPSTSSAAATSGSSFPGSGRTLGQSPNASPNPKRVRSSSPSAAPSSAAQPASSTGLPNGINEEAVQSLVGLGATRAQAISLLEAAGGNAEVAASLLFSG</sequence>
<dbReference type="GO" id="GO:0005737">
    <property type="term" value="C:cytoplasm"/>
    <property type="evidence" value="ECO:0007669"/>
    <property type="project" value="UniProtKB-SubCell"/>
</dbReference>
<dbReference type="Pfam" id="PF24669">
    <property type="entry name" value="Ddi2_HDD"/>
    <property type="match status" value="1"/>
</dbReference>
<dbReference type="InterPro" id="IPR000626">
    <property type="entry name" value="Ubiquitin-like_dom"/>
</dbReference>
<dbReference type="SUPFAM" id="SSF50630">
    <property type="entry name" value="Acid proteases"/>
    <property type="match status" value="1"/>
</dbReference>
<dbReference type="CDD" id="cd05479">
    <property type="entry name" value="RP_DDI"/>
    <property type="match status" value="1"/>
</dbReference>
<organism evidence="15 16">
    <name type="scientific">Rhodotorula toruloides</name>
    <name type="common">Yeast</name>
    <name type="synonym">Rhodosporidium toruloides</name>
    <dbReference type="NCBI Taxonomy" id="5286"/>
    <lineage>
        <taxon>Eukaryota</taxon>
        <taxon>Fungi</taxon>
        <taxon>Dikarya</taxon>
        <taxon>Basidiomycota</taxon>
        <taxon>Pucciniomycotina</taxon>
        <taxon>Microbotryomycetes</taxon>
        <taxon>Sporidiobolales</taxon>
        <taxon>Sporidiobolaceae</taxon>
        <taxon>Rhodotorula</taxon>
    </lineage>
</organism>
<dbReference type="OMA" id="GHRLNAF"/>
<evidence type="ECO:0000256" key="7">
    <source>
        <dbReference type="ARBA" id="ARBA00022490"/>
    </source>
</evidence>
<feature type="compositionally biased region" description="Low complexity" evidence="12">
    <location>
        <begin position="342"/>
        <end position="373"/>
    </location>
</feature>
<dbReference type="InterPro" id="IPR057273">
    <property type="entry name" value="Ddi1/2_HDD"/>
</dbReference>
<comment type="similarity">
    <text evidence="3">Belongs to the DDI1 family.</text>
</comment>
<evidence type="ECO:0000256" key="4">
    <source>
        <dbReference type="ARBA" id="ARBA00011128"/>
    </source>
</evidence>
<evidence type="ECO:0000256" key="10">
    <source>
        <dbReference type="ARBA" id="ARBA00022801"/>
    </source>
</evidence>
<evidence type="ECO:0000256" key="8">
    <source>
        <dbReference type="ARBA" id="ARBA00022670"/>
    </source>
</evidence>
<comment type="subcellular location">
    <subcellularLocation>
        <location evidence="2">Cytoplasm</location>
    </subcellularLocation>
</comment>
<reference evidence="15 16" key="1">
    <citation type="submission" date="2015-07" db="EMBL/GenBank/DDBJ databases">
        <authorList>
            <person name="Cajimat M.N.B."/>
            <person name="Milazzo M.L."/>
            <person name="Fulhorst C.F."/>
        </authorList>
    </citation>
    <scope>NUCLEOTIDE SEQUENCE [LARGE SCALE GENOMIC DNA]</scope>
    <source>
        <strain evidence="15">Single colony</strain>
    </source>
</reference>
<comment type="function">
    <text evidence="1">Probable aspartic protease. May be involved in the regulation of exocytosis. Acts as a linker between the 19S proteasome and polyubiquitinated proteins via UBA domain interactions with ubiquitin for their subsequent degradation. Required for S-phase checkpoint control.</text>
</comment>
<dbReference type="InterPro" id="IPR021109">
    <property type="entry name" value="Peptidase_aspartic_dom_sf"/>
</dbReference>
<evidence type="ECO:0000256" key="5">
    <source>
        <dbReference type="ARBA" id="ARBA00021491"/>
    </source>
</evidence>
<evidence type="ECO:0000259" key="14">
    <source>
        <dbReference type="PROSITE" id="PS50053"/>
    </source>
</evidence>
<name>A0A0K3C6L5_RHOTO</name>
<dbReference type="Gene3D" id="3.10.20.90">
    <property type="entry name" value="Phosphatidylinositol 3-kinase Catalytic Subunit, Chain A, domain 1"/>
    <property type="match status" value="1"/>
</dbReference>
<evidence type="ECO:0000313" key="15">
    <source>
        <dbReference type="EMBL" id="CTR04272.1"/>
    </source>
</evidence>
<dbReference type="STRING" id="5286.A0A0K3C6L5"/>
<evidence type="ECO:0000256" key="3">
    <source>
        <dbReference type="ARBA" id="ARBA00009136"/>
    </source>
</evidence>
<proteinExistence type="inferred from homology"/>
<keyword evidence="10" id="KW-0378">Hydrolase</keyword>
<dbReference type="EMBL" id="CWKI01000001">
    <property type="protein sequence ID" value="CTR04272.1"/>
    <property type="molecule type" value="Genomic_DNA"/>
</dbReference>
<dbReference type="SMART" id="SM00165">
    <property type="entry name" value="UBA"/>
    <property type="match status" value="1"/>
</dbReference>
<dbReference type="PROSITE" id="PS50053">
    <property type="entry name" value="UBIQUITIN_2"/>
    <property type="match status" value="1"/>
</dbReference>
<dbReference type="Gene3D" id="1.10.8.10">
    <property type="entry name" value="DNA helicase RuvA subunit, C-terminal domain"/>
    <property type="match status" value="1"/>
</dbReference>
<gene>
    <name evidence="15" type="primary">FGENESH: predicted gene_1.133</name>
    <name evidence="15" type="ORF">BN2166_0001330</name>
</gene>
<protein>
    <recommendedName>
        <fullName evidence="5">DNA damage-inducible protein 1</fullName>
    </recommendedName>
</protein>
<dbReference type="GO" id="GO:0015031">
    <property type="term" value="P:protein transport"/>
    <property type="evidence" value="ECO:0007669"/>
    <property type="project" value="UniProtKB-KW"/>
</dbReference>
<dbReference type="InterPro" id="IPR015940">
    <property type="entry name" value="UBA"/>
</dbReference>
<comment type="subunit">
    <text evidence="4">Binds ubiquitin and polyubiquitinated proteins.</text>
</comment>
<feature type="domain" description="Ubiquitin-like" evidence="14">
    <location>
        <begin position="2"/>
        <end position="78"/>
    </location>
</feature>
<accession>A0A0K3C6L5</accession>
<feature type="region of interest" description="Disordered" evidence="12">
    <location>
        <begin position="329"/>
        <end position="413"/>
    </location>
</feature>
<evidence type="ECO:0000256" key="6">
    <source>
        <dbReference type="ARBA" id="ARBA00022448"/>
    </source>
</evidence>
<evidence type="ECO:0000313" key="16">
    <source>
        <dbReference type="Proteomes" id="UP000199069"/>
    </source>
</evidence>